<feature type="domain" description="Glycosyltransferase 2-like" evidence="1">
    <location>
        <begin position="35"/>
        <end position="164"/>
    </location>
</feature>
<evidence type="ECO:0000259" key="1">
    <source>
        <dbReference type="Pfam" id="PF00535"/>
    </source>
</evidence>
<dbReference type="InterPro" id="IPR050834">
    <property type="entry name" value="Glycosyltransf_2"/>
</dbReference>
<keyword evidence="2" id="KW-0808">Transferase</keyword>
<sequence>MAVEQPAKAQKHPRAAAARHSVAASLSEESEPLVSFIVCTRNRVRALGASIRSIEAACHAHAANRSELVVVDNGSTDGTPEELARMAAASTMPITLATEPRPGLAAARNTGMARARGRILVFIDDDCEVDRNYLADLQRHYASGDARVIRGGRVELGDPADLPFTIKRSKVAARLTRDVHPGGFVLGCNMTMHRDVAARIGPFDERFGAGAPLKAAEDTDYLVRAFRLGIPVEYVPDMIVHHHHGRRFRAAIEELHRNYSLGNGGLCLKHLLGAPWLLKHFGWTVRSACGEVFGGARFDPKLQLSHWPIVSMNIVGAARFARIAMANAAQPTERRQPEQAAPKLR</sequence>
<dbReference type="RefSeq" id="WP_100670189.1">
    <property type="nucleotide sequence ID" value="NZ_NJGD01000002.1"/>
</dbReference>
<accession>A0A2J0Z6R8</accession>
<gene>
    <name evidence="2" type="ORF">CEJ86_05320</name>
</gene>
<evidence type="ECO:0000313" key="2">
    <source>
        <dbReference type="EMBL" id="PJR16213.1"/>
    </source>
</evidence>
<dbReference type="Proteomes" id="UP000231987">
    <property type="component" value="Unassembled WGS sequence"/>
</dbReference>
<dbReference type="InterPro" id="IPR001173">
    <property type="entry name" value="Glyco_trans_2-like"/>
</dbReference>
<reference evidence="2 3" key="1">
    <citation type="submission" date="2017-06" db="EMBL/GenBank/DDBJ databases">
        <title>Ensifer strains isolated from leguminous trees and herbs display diverse denitrification phenotypes with some acting as strong N2O sinks.</title>
        <authorList>
            <person name="Woliy K."/>
            <person name="Mania D."/>
            <person name="Bakken L.R."/>
            <person name="Frostegard A."/>
        </authorList>
    </citation>
    <scope>NUCLEOTIDE SEQUENCE [LARGE SCALE GENOMIC DNA]</scope>
    <source>
        <strain evidence="2 3">AC50a</strain>
    </source>
</reference>
<dbReference type="PANTHER" id="PTHR43685">
    <property type="entry name" value="GLYCOSYLTRANSFERASE"/>
    <property type="match status" value="1"/>
</dbReference>
<dbReference type="EMBL" id="NJGD01000002">
    <property type="protein sequence ID" value="PJR16213.1"/>
    <property type="molecule type" value="Genomic_DNA"/>
</dbReference>
<dbReference type="AlphaFoldDB" id="A0A2J0Z6R8"/>
<dbReference type="Pfam" id="PF00535">
    <property type="entry name" value="Glycos_transf_2"/>
    <property type="match status" value="1"/>
</dbReference>
<protein>
    <submittedName>
        <fullName evidence="2">Glycosyl transferase</fullName>
    </submittedName>
</protein>
<name>A0A2J0Z6R8_RHIML</name>
<evidence type="ECO:0000313" key="3">
    <source>
        <dbReference type="Proteomes" id="UP000231987"/>
    </source>
</evidence>
<comment type="caution">
    <text evidence="2">The sequence shown here is derived from an EMBL/GenBank/DDBJ whole genome shotgun (WGS) entry which is preliminary data.</text>
</comment>
<dbReference type="SUPFAM" id="SSF53448">
    <property type="entry name" value="Nucleotide-diphospho-sugar transferases"/>
    <property type="match status" value="1"/>
</dbReference>
<dbReference type="InterPro" id="IPR029044">
    <property type="entry name" value="Nucleotide-diphossugar_trans"/>
</dbReference>
<dbReference type="Gene3D" id="3.90.550.10">
    <property type="entry name" value="Spore Coat Polysaccharide Biosynthesis Protein SpsA, Chain A"/>
    <property type="match status" value="1"/>
</dbReference>
<dbReference type="PANTHER" id="PTHR43685:SF3">
    <property type="entry name" value="SLR2126 PROTEIN"/>
    <property type="match status" value="1"/>
</dbReference>
<dbReference type="GO" id="GO:0016740">
    <property type="term" value="F:transferase activity"/>
    <property type="evidence" value="ECO:0007669"/>
    <property type="project" value="UniProtKB-KW"/>
</dbReference>
<proteinExistence type="predicted"/>
<dbReference type="CDD" id="cd00761">
    <property type="entry name" value="Glyco_tranf_GTA_type"/>
    <property type="match status" value="1"/>
</dbReference>
<organism evidence="2 3">
    <name type="scientific">Rhizobium meliloti</name>
    <name type="common">Ensifer meliloti</name>
    <name type="synonym">Sinorhizobium meliloti</name>
    <dbReference type="NCBI Taxonomy" id="382"/>
    <lineage>
        <taxon>Bacteria</taxon>
        <taxon>Pseudomonadati</taxon>
        <taxon>Pseudomonadota</taxon>
        <taxon>Alphaproteobacteria</taxon>
        <taxon>Hyphomicrobiales</taxon>
        <taxon>Rhizobiaceae</taxon>
        <taxon>Sinorhizobium/Ensifer group</taxon>
        <taxon>Sinorhizobium</taxon>
    </lineage>
</organism>